<proteinExistence type="predicted"/>
<feature type="compositionally biased region" description="Basic and acidic residues" evidence="1">
    <location>
        <begin position="12"/>
        <end position="29"/>
    </location>
</feature>
<dbReference type="OrthoDB" id="9796641at2"/>
<dbReference type="InterPro" id="IPR025528">
    <property type="entry name" value="BrnA_antitoxin"/>
</dbReference>
<sequence length="112" mass="12369">MTGSKTTTMTVEEMRAARERGESQSDWKTVRERIEAGIEPEEDEDSPEGTGAIREAIAKRRAGRPAGSSTKEQVSLRIDRDVLAAFRATGPGWQTRLNAALRDWLETHSSAP</sequence>
<name>D5BYT9_NITHN</name>
<evidence type="ECO:0000256" key="1">
    <source>
        <dbReference type="SAM" id="MobiDB-lite"/>
    </source>
</evidence>
<organism evidence="2 3">
    <name type="scientific">Nitrosococcus halophilus (strain Nc4)</name>
    <dbReference type="NCBI Taxonomy" id="472759"/>
    <lineage>
        <taxon>Bacteria</taxon>
        <taxon>Pseudomonadati</taxon>
        <taxon>Pseudomonadota</taxon>
        <taxon>Gammaproteobacteria</taxon>
        <taxon>Chromatiales</taxon>
        <taxon>Chromatiaceae</taxon>
        <taxon>Nitrosococcus</taxon>
    </lineage>
</organism>
<dbReference type="Proteomes" id="UP000001844">
    <property type="component" value="Chromosome"/>
</dbReference>
<dbReference type="HOGENOM" id="CLU_140900_0_0_6"/>
<gene>
    <name evidence="2" type="ordered locus">Nhal_3020</name>
</gene>
<accession>D5BYT9</accession>
<evidence type="ECO:0000313" key="2">
    <source>
        <dbReference type="EMBL" id="ADE16077.1"/>
    </source>
</evidence>
<dbReference type="eggNOG" id="COG3514">
    <property type="taxonomic scope" value="Bacteria"/>
</dbReference>
<keyword evidence="3" id="KW-1185">Reference proteome</keyword>
<evidence type="ECO:0008006" key="4">
    <source>
        <dbReference type="Google" id="ProtNLM"/>
    </source>
</evidence>
<feature type="compositionally biased region" description="Polar residues" evidence="1">
    <location>
        <begin position="1"/>
        <end position="10"/>
    </location>
</feature>
<feature type="region of interest" description="Disordered" evidence="1">
    <location>
        <begin position="1"/>
        <end position="29"/>
    </location>
</feature>
<dbReference type="STRING" id="472759.Nhal_3020"/>
<dbReference type="EMBL" id="CP001798">
    <property type="protein sequence ID" value="ADE16077.1"/>
    <property type="molecule type" value="Genomic_DNA"/>
</dbReference>
<reference evidence="3" key="1">
    <citation type="submission" date="2010-04" db="EMBL/GenBank/DDBJ databases">
        <title>Complete genome sequence of Nitrosococcus halophilus Nc4, a salt-adapted, aerobic obligate ammonia-oxidizing sulfur purple bacterium.</title>
        <authorList>
            <consortium name="US DOE Joint Genome Institute"/>
            <person name="Campbell M.A."/>
            <person name="Malfatti S.A."/>
            <person name="Chain P.S.G."/>
            <person name="Heidelberg J.F."/>
            <person name="Ward B.B."/>
            <person name="Klotz M.G."/>
        </authorList>
    </citation>
    <scope>NUCLEOTIDE SEQUENCE [LARGE SCALE GENOMIC DNA]</scope>
    <source>
        <strain evidence="3">Nc4</strain>
    </source>
</reference>
<dbReference type="AlphaFoldDB" id="D5BYT9"/>
<dbReference type="KEGG" id="nhl:Nhal_3020"/>
<protein>
    <recommendedName>
        <fullName evidence="4">BrnA antitoxin of type II toxin-antitoxin system</fullName>
    </recommendedName>
</protein>
<dbReference type="Pfam" id="PF14384">
    <property type="entry name" value="BrnA_antitoxin"/>
    <property type="match status" value="1"/>
</dbReference>
<evidence type="ECO:0000313" key="3">
    <source>
        <dbReference type="Proteomes" id="UP000001844"/>
    </source>
</evidence>